<gene>
    <name evidence="1" type="ORF">BST12_30010</name>
</gene>
<reference evidence="1 2" key="1">
    <citation type="submission" date="2017-02" db="EMBL/GenBank/DDBJ databases">
        <title>The new phylogeny of genus Mycobacterium.</title>
        <authorList>
            <person name="Tortoli E."/>
            <person name="Trovato A."/>
            <person name="Cirillo D.M."/>
        </authorList>
    </citation>
    <scope>NUCLEOTIDE SEQUENCE [LARGE SCALE GENOMIC DNA]</scope>
    <source>
        <strain evidence="1 2">DSM 45057</strain>
    </source>
</reference>
<feature type="non-terminal residue" evidence="1">
    <location>
        <position position="1"/>
    </location>
</feature>
<organism evidence="1 2">
    <name type="scientific">Mycobacterium angelicum</name>
    <dbReference type="NCBI Taxonomy" id="470074"/>
    <lineage>
        <taxon>Bacteria</taxon>
        <taxon>Bacillati</taxon>
        <taxon>Actinomycetota</taxon>
        <taxon>Actinomycetes</taxon>
        <taxon>Mycobacteriales</taxon>
        <taxon>Mycobacteriaceae</taxon>
        <taxon>Mycobacterium</taxon>
    </lineage>
</organism>
<sequence>IAEAAWFTRDEVRAALAAGDWSSASESKLLLPGSISIARVIIESWAACE</sequence>
<proteinExistence type="predicted"/>
<dbReference type="Proteomes" id="UP000192284">
    <property type="component" value="Unassembled WGS sequence"/>
</dbReference>
<comment type="caution">
    <text evidence="1">The sequence shown here is derived from an EMBL/GenBank/DDBJ whole genome shotgun (WGS) entry which is preliminary data.</text>
</comment>
<name>A0A1W9YPA8_MYCAN</name>
<evidence type="ECO:0000313" key="2">
    <source>
        <dbReference type="Proteomes" id="UP000192284"/>
    </source>
</evidence>
<dbReference type="AlphaFoldDB" id="A0A1W9YPA8"/>
<evidence type="ECO:0000313" key="1">
    <source>
        <dbReference type="EMBL" id="ORA01839.1"/>
    </source>
</evidence>
<accession>A0A1W9YPA8</accession>
<dbReference type="EMBL" id="MVHE01000402">
    <property type="protein sequence ID" value="ORA01839.1"/>
    <property type="molecule type" value="Genomic_DNA"/>
</dbReference>
<protein>
    <submittedName>
        <fullName evidence="1">NADH pyrophosphatase</fullName>
    </submittedName>
</protein>
<keyword evidence="2" id="KW-1185">Reference proteome</keyword>